<dbReference type="RefSeq" id="WP_014438356.1">
    <property type="nucleotide sequence ID" value="NC_017080.1"/>
</dbReference>
<reference evidence="2 3" key="1">
    <citation type="submission" date="2012-02" db="EMBL/GenBank/DDBJ databases">
        <title>Complete genome sequence of Phycisphaera mikurensis NBRC 102666.</title>
        <authorList>
            <person name="Ankai A."/>
            <person name="Hosoyama A."/>
            <person name="Terui Y."/>
            <person name="Sekine M."/>
            <person name="Fukai R."/>
            <person name="Kato Y."/>
            <person name="Nakamura S."/>
            <person name="Yamada-Narita S."/>
            <person name="Kawakoshi A."/>
            <person name="Fukunaga Y."/>
            <person name="Yamazaki S."/>
            <person name="Fujita N."/>
        </authorList>
    </citation>
    <scope>NUCLEOTIDE SEQUENCE [LARGE SCALE GENOMIC DNA]</scope>
    <source>
        <strain evidence="3">NBRC 102666 / KCTC 22515 / FYK2301M01</strain>
    </source>
</reference>
<evidence type="ECO:0000313" key="3">
    <source>
        <dbReference type="Proteomes" id="UP000007881"/>
    </source>
</evidence>
<keyword evidence="3" id="KW-1185">Reference proteome</keyword>
<dbReference type="EMBL" id="AP012338">
    <property type="protein sequence ID" value="BAM05148.1"/>
    <property type="molecule type" value="Genomic_DNA"/>
</dbReference>
<dbReference type="PANTHER" id="PTHR42767:SF1">
    <property type="entry name" value="ENDO-BETA-1,6-GALACTANASE-LIKE DOMAIN-CONTAINING PROTEIN"/>
    <property type="match status" value="1"/>
</dbReference>
<dbReference type="STRING" id="1142394.PSMK_29890"/>
<dbReference type="InterPro" id="IPR017853">
    <property type="entry name" value="GH"/>
</dbReference>
<dbReference type="Proteomes" id="UP000007881">
    <property type="component" value="Chromosome"/>
</dbReference>
<dbReference type="SUPFAM" id="SSF51445">
    <property type="entry name" value="(Trans)glycosidases"/>
    <property type="match status" value="1"/>
</dbReference>
<feature type="signal peptide" evidence="1">
    <location>
        <begin position="1"/>
        <end position="29"/>
    </location>
</feature>
<feature type="chain" id="PRO_5003629332" evidence="1">
    <location>
        <begin position="30"/>
        <end position="564"/>
    </location>
</feature>
<accession>I0IIR0</accession>
<keyword evidence="1" id="KW-0732">Signal</keyword>
<dbReference type="InterPro" id="IPR039743">
    <property type="entry name" value="6GAL/EXGAL"/>
</dbReference>
<dbReference type="NCBIfam" id="TIGR02595">
    <property type="entry name" value="PEP_CTERM"/>
    <property type="match status" value="1"/>
</dbReference>
<protein>
    <submittedName>
        <fullName evidence="2">Uncharacterized protein</fullName>
    </submittedName>
</protein>
<dbReference type="HOGENOM" id="CLU_456235_0_0_0"/>
<proteinExistence type="predicted"/>
<dbReference type="GO" id="GO:0004553">
    <property type="term" value="F:hydrolase activity, hydrolyzing O-glycosyl compounds"/>
    <property type="evidence" value="ECO:0007669"/>
    <property type="project" value="InterPro"/>
</dbReference>
<dbReference type="KEGG" id="phm:PSMK_29890"/>
<dbReference type="AlphaFoldDB" id="I0IIR0"/>
<dbReference type="eggNOG" id="COG5520">
    <property type="taxonomic scope" value="Bacteria"/>
</dbReference>
<dbReference type="Gene3D" id="3.20.20.80">
    <property type="entry name" value="Glycosidases"/>
    <property type="match status" value="1"/>
</dbReference>
<gene>
    <name evidence="2" type="ordered locus">PSMK_29890</name>
</gene>
<dbReference type="PANTHER" id="PTHR42767">
    <property type="entry name" value="ENDO-BETA-1,6-GALACTANASE"/>
    <property type="match status" value="1"/>
</dbReference>
<evidence type="ECO:0000313" key="2">
    <source>
        <dbReference type="EMBL" id="BAM05148.1"/>
    </source>
</evidence>
<dbReference type="OrthoDB" id="9806701at2"/>
<evidence type="ECO:0000256" key="1">
    <source>
        <dbReference type="SAM" id="SignalP"/>
    </source>
</evidence>
<dbReference type="InterPro" id="IPR013424">
    <property type="entry name" value="Ice-binding_C"/>
</dbReference>
<sequence>MTLLRTLLGCPRLLAGGLIVAASAPDALAAETRIDLRRQAQTIRGFGVSMGGGNDANRIEGRDRGESVMHNEDFYDHYVGDLGASVVRTGVSRTVLSKGGKYWPQHADLREPIRLGSDTYANIEAFDFTVKGVGNVGHFVRKAARRGDPMTLMGAIWSPPVWMKGPEVDLGYKDFAGQLPRDTFWNASAAGSLVDTPDNLQQFGRYVAAYAKGFEKAWDRPFDVLSVQNEPRFSTWYDSSVYTPELFAEAVGAVNAAFAEHNAANPDDPILTRVLGPDDLGLGGKGSNLANVSFSYIKEVRHDGDPETAVDVYGMHGYNGGGRFADSDDRIESWKTFRNGRVRDDGYVNYEGVGEGVEFWVTEHSGHRHRWTDPGDTYNGAMGLALEVHEAMVGVDAVGYLYWQHEDWAGRLNNFTLTSGLDENQPKYAAFKHFAKHVRPGMRRVAADVLEDGQVDTSAVKISAYLDEAAGTLTYVLLNVTKVTQAVRLASLAAGGELLEASWSADGAYHQAGHADAGGWLNLQGESIWSVVTTLGSLNAVPEPGTGVAVFAGGALLLRRRRRA</sequence>
<organism evidence="2 3">
    <name type="scientific">Phycisphaera mikurensis (strain NBRC 102666 / KCTC 22515 / FYK2301M01)</name>
    <dbReference type="NCBI Taxonomy" id="1142394"/>
    <lineage>
        <taxon>Bacteria</taxon>
        <taxon>Pseudomonadati</taxon>
        <taxon>Planctomycetota</taxon>
        <taxon>Phycisphaerae</taxon>
        <taxon>Phycisphaerales</taxon>
        <taxon>Phycisphaeraceae</taxon>
        <taxon>Phycisphaera</taxon>
    </lineage>
</organism>
<name>I0IIR0_PHYMF</name>